<dbReference type="GO" id="GO:0016042">
    <property type="term" value="P:lipid catabolic process"/>
    <property type="evidence" value="ECO:0007669"/>
    <property type="project" value="UniProtKB-UniRule"/>
</dbReference>
<dbReference type="PROSITE" id="PS51635">
    <property type="entry name" value="PNPLA"/>
    <property type="match status" value="1"/>
</dbReference>
<evidence type="ECO:0000256" key="4">
    <source>
        <dbReference type="ARBA" id="ARBA00022963"/>
    </source>
</evidence>
<dbReference type="SUPFAM" id="SSF52151">
    <property type="entry name" value="FabD/lysophospholipase-like"/>
    <property type="match status" value="1"/>
</dbReference>
<gene>
    <name evidence="10" type="ORF">HU200_061576</name>
</gene>
<comment type="function">
    <text evidence="6">Possesses non-specific lipolytic acyl hydrolase (LAH) activity. Hydrolyzes phospholipids as well as galactolipids. May play a role in disease resistance.</text>
</comment>
<comment type="domain">
    <text evidence="8">The nitrogen atoms of the two glycine residues in the GGXR motif define the oxyanion hole, and stabilize the oxyanion that forms during the nucleophilic attack by the catalytic serine during substrate cleavage.</text>
</comment>
<accession>A0A835A838</accession>
<evidence type="ECO:0000256" key="1">
    <source>
        <dbReference type="ARBA" id="ARBA00010240"/>
    </source>
</evidence>
<evidence type="ECO:0000256" key="2">
    <source>
        <dbReference type="ARBA" id="ARBA00022801"/>
    </source>
</evidence>
<dbReference type="InterPro" id="IPR016035">
    <property type="entry name" value="Acyl_Trfase/lysoPLipase"/>
</dbReference>
<proteinExistence type="inferred from homology"/>
<comment type="caution">
    <text evidence="10">The sequence shown here is derived from an EMBL/GenBank/DDBJ whole genome shotgun (WGS) entry which is preliminary data.</text>
</comment>
<evidence type="ECO:0000313" key="10">
    <source>
        <dbReference type="EMBL" id="KAF8654394.1"/>
    </source>
</evidence>
<evidence type="ECO:0000256" key="5">
    <source>
        <dbReference type="ARBA" id="ARBA00023098"/>
    </source>
</evidence>
<keyword evidence="5 7" id="KW-0443">Lipid metabolism</keyword>
<name>A0A835A838_9POAL</name>
<sequence length="432" mass="46445">MAPVVHASEPATVNGSTGLTLDPVAQRALSRGASVLGTPKSPPPAYGSIVTVLSIDGGGVRGIIPGTILAFLEEKLQELDGPDARIADYFDVVSGTSTGGLVTAMLTAPNKDGRPLFAAKDINDFYLKHCPKIFPARSAGPMGLLRSVLSGPKYDGKYLHSVVRDLLGDTKISQALQNIVIPTFDIKLLQPTIFSRYDAMNDVSKDALLSDVCISTSAAPTYLPGHQFETKDKDGKPRVFNLIDGGVAANNPTLLAMTHVSKQILLGNKDFFPIKPADYGKFMVLSLGTGSAKVEEKFDAVESSKWGLLGWLYNKGTTPIIDSFSQASADLVDIHASVFFQALHSEKSYLRIQDDELKGDTSSVDVSTEKNLNSLVEVGKGLLKKPVGKVNVETGKNEPDVSRGTNEQELIRFAQMLVQERRARLQKKGNSS</sequence>
<dbReference type="AlphaFoldDB" id="A0A835A838"/>
<evidence type="ECO:0000259" key="9">
    <source>
        <dbReference type="PROSITE" id="PS51635"/>
    </source>
</evidence>
<comment type="similarity">
    <text evidence="1 8">Belongs to the patatin family.</text>
</comment>
<keyword evidence="4 7" id="KW-0442">Lipid degradation</keyword>
<dbReference type="Gene3D" id="3.40.1090.10">
    <property type="entry name" value="Cytosolic phospholipase A2 catalytic domain"/>
    <property type="match status" value="1"/>
</dbReference>
<feature type="short sequence motif" description="GXGXXG" evidence="7">
    <location>
        <begin position="57"/>
        <end position="62"/>
    </location>
</feature>
<keyword evidence="11" id="KW-1185">Reference proteome</keyword>
<evidence type="ECO:0000256" key="8">
    <source>
        <dbReference type="RuleBase" id="RU361262"/>
    </source>
</evidence>
<dbReference type="InterPro" id="IPR002641">
    <property type="entry name" value="PNPLA_dom"/>
</dbReference>
<dbReference type="PANTHER" id="PTHR32176:SF103">
    <property type="entry name" value="OS08G0376550 PROTEIN"/>
    <property type="match status" value="1"/>
</dbReference>
<dbReference type="Gramene" id="Dexi6A01G0016320.1">
    <property type="protein sequence ID" value="Dexi6A01G0016320.1:cds"/>
    <property type="gene ID" value="Dexi6A01G0016320"/>
</dbReference>
<feature type="short sequence motif" description="DGA/G" evidence="7">
    <location>
        <begin position="244"/>
        <end position="246"/>
    </location>
</feature>
<dbReference type="GO" id="GO:0006952">
    <property type="term" value="P:defense response"/>
    <property type="evidence" value="ECO:0007669"/>
    <property type="project" value="UniProtKB-KW"/>
</dbReference>
<reference evidence="10" key="1">
    <citation type="submission" date="2020-07" db="EMBL/GenBank/DDBJ databases">
        <title>Genome sequence and genetic diversity analysis of an under-domesticated orphan crop, white fonio (Digitaria exilis).</title>
        <authorList>
            <person name="Bennetzen J.L."/>
            <person name="Chen S."/>
            <person name="Ma X."/>
            <person name="Wang X."/>
            <person name="Yssel A.E.J."/>
            <person name="Chaluvadi S.R."/>
            <person name="Johnson M."/>
            <person name="Gangashetty P."/>
            <person name="Hamidou F."/>
            <person name="Sanogo M.D."/>
            <person name="Zwaenepoel A."/>
            <person name="Wallace J."/>
            <person name="Van De Peer Y."/>
            <person name="Van Deynze A."/>
        </authorList>
    </citation>
    <scope>NUCLEOTIDE SEQUENCE</scope>
    <source>
        <tissue evidence="10">Leaves</tissue>
    </source>
</reference>
<dbReference type="EC" id="3.1.1.-" evidence="8"/>
<evidence type="ECO:0000313" key="11">
    <source>
        <dbReference type="Proteomes" id="UP000636709"/>
    </source>
</evidence>
<evidence type="ECO:0000256" key="6">
    <source>
        <dbReference type="ARBA" id="ARBA00025642"/>
    </source>
</evidence>
<dbReference type="PANTHER" id="PTHR32176">
    <property type="entry name" value="XYLOSE ISOMERASE"/>
    <property type="match status" value="1"/>
</dbReference>
<dbReference type="Pfam" id="PF01734">
    <property type="entry name" value="Patatin"/>
    <property type="match status" value="1"/>
</dbReference>
<feature type="active site" description="Nucleophile" evidence="7">
    <location>
        <position position="97"/>
    </location>
</feature>
<dbReference type="CDD" id="cd07214">
    <property type="entry name" value="Pat17_isozyme_like"/>
    <property type="match status" value="1"/>
</dbReference>
<feature type="short sequence motif" description="GXSXG" evidence="7">
    <location>
        <begin position="95"/>
        <end position="99"/>
    </location>
</feature>
<dbReference type="OrthoDB" id="1658288at2759"/>
<comment type="function">
    <text evidence="8">Lipolytic acyl hydrolase (LAH).</text>
</comment>
<dbReference type="Proteomes" id="UP000636709">
    <property type="component" value="Unassembled WGS sequence"/>
</dbReference>
<keyword evidence="3" id="KW-0611">Plant defense</keyword>
<organism evidence="10 11">
    <name type="scientific">Digitaria exilis</name>
    <dbReference type="NCBI Taxonomy" id="1010633"/>
    <lineage>
        <taxon>Eukaryota</taxon>
        <taxon>Viridiplantae</taxon>
        <taxon>Streptophyta</taxon>
        <taxon>Embryophyta</taxon>
        <taxon>Tracheophyta</taxon>
        <taxon>Spermatophyta</taxon>
        <taxon>Magnoliopsida</taxon>
        <taxon>Liliopsida</taxon>
        <taxon>Poales</taxon>
        <taxon>Poaceae</taxon>
        <taxon>PACMAD clade</taxon>
        <taxon>Panicoideae</taxon>
        <taxon>Panicodae</taxon>
        <taxon>Paniceae</taxon>
        <taxon>Anthephorinae</taxon>
        <taxon>Digitaria</taxon>
    </lineage>
</organism>
<dbReference type="GO" id="GO:0047372">
    <property type="term" value="F:monoacylglycerol lipase activity"/>
    <property type="evidence" value="ECO:0007669"/>
    <property type="project" value="TreeGrafter"/>
</dbReference>
<dbReference type="EMBL" id="JACEFO010002615">
    <property type="protein sequence ID" value="KAF8654394.1"/>
    <property type="molecule type" value="Genomic_DNA"/>
</dbReference>
<protein>
    <recommendedName>
        <fullName evidence="8">Patatin</fullName>
        <ecNumber evidence="8">3.1.1.-</ecNumber>
    </recommendedName>
</protein>
<dbReference type="GO" id="GO:0004620">
    <property type="term" value="F:phospholipase activity"/>
    <property type="evidence" value="ECO:0007669"/>
    <property type="project" value="TreeGrafter"/>
</dbReference>
<evidence type="ECO:0000256" key="3">
    <source>
        <dbReference type="ARBA" id="ARBA00022821"/>
    </source>
</evidence>
<keyword evidence="2 7" id="KW-0378">Hydrolase</keyword>
<dbReference type="FunFam" id="3.40.1090.10:FF:000005">
    <property type="entry name" value="Patatin"/>
    <property type="match status" value="1"/>
</dbReference>
<feature type="domain" description="PNPLA" evidence="9">
    <location>
        <begin position="53"/>
        <end position="257"/>
    </location>
</feature>
<feature type="active site" description="Proton acceptor" evidence="7">
    <location>
        <position position="244"/>
    </location>
</feature>
<evidence type="ECO:0000256" key="7">
    <source>
        <dbReference type="PROSITE-ProRule" id="PRU01161"/>
    </source>
</evidence>